<dbReference type="PROSITE" id="PS51318">
    <property type="entry name" value="TAT"/>
    <property type="match status" value="1"/>
</dbReference>
<dbReference type="InterPro" id="IPR050884">
    <property type="entry name" value="CNP_phosphodiesterase-III"/>
</dbReference>
<dbReference type="Gene3D" id="2.60.40.10">
    <property type="entry name" value="Immunoglobulins"/>
    <property type="match status" value="1"/>
</dbReference>
<feature type="compositionally biased region" description="Basic and acidic residues" evidence="6">
    <location>
        <begin position="292"/>
        <end position="302"/>
    </location>
</feature>
<feature type="region of interest" description="Disordered" evidence="6">
    <location>
        <begin position="288"/>
        <end position="307"/>
    </location>
</feature>
<proteinExistence type="inferred from homology"/>
<dbReference type="InterPro" id="IPR013783">
    <property type="entry name" value="Ig-like_fold"/>
</dbReference>
<evidence type="ECO:0000256" key="2">
    <source>
        <dbReference type="ARBA" id="ARBA00022729"/>
    </source>
</evidence>
<dbReference type="InterPro" id="IPR003961">
    <property type="entry name" value="FN3_dom"/>
</dbReference>
<dbReference type="RefSeq" id="WP_231375434.1">
    <property type="nucleotide sequence ID" value="NZ_CP046980.1"/>
</dbReference>
<keyword evidence="1" id="KW-0479">Metal-binding</keyword>
<dbReference type="CDD" id="cd00063">
    <property type="entry name" value="FN3"/>
    <property type="match status" value="1"/>
</dbReference>
<evidence type="ECO:0000256" key="6">
    <source>
        <dbReference type="SAM" id="MobiDB-lite"/>
    </source>
</evidence>
<gene>
    <name evidence="8" type="ORF">IW254_001155</name>
</gene>
<dbReference type="PANTHER" id="PTHR42988:SF2">
    <property type="entry name" value="CYCLIC NUCLEOTIDE PHOSPHODIESTERASE CBUA0032-RELATED"/>
    <property type="match status" value="1"/>
</dbReference>
<dbReference type="GO" id="GO:0046872">
    <property type="term" value="F:metal ion binding"/>
    <property type="evidence" value="ECO:0007669"/>
    <property type="project" value="UniProtKB-KW"/>
</dbReference>
<evidence type="ECO:0000259" key="7">
    <source>
        <dbReference type="PROSITE" id="PS50853"/>
    </source>
</evidence>
<evidence type="ECO:0000313" key="8">
    <source>
        <dbReference type="EMBL" id="MBG6122186.1"/>
    </source>
</evidence>
<accession>A0A931E2U1</accession>
<dbReference type="SUPFAM" id="SSF56300">
    <property type="entry name" value="Metallo-dependent phosphatases"/>
    <property type="match status" value="1"/>
</dbReference>
<dbReference type="PROSITE" id="PS50853">
    <property type="entry name" value="FN3"/>
    <property type="match status" value="1"/>
</dbReference>
<reference evidence="8" key="1">
    <citation type="submission" date="2020-11" db="EMBL/GenBank/DDBJ databases">
        <title>Sequencing the genomes of 1000 actinobacteria strains.</title>
        <authorList>
            <person name="Klenk H.-P."/>
        </authorList>
    </citation>
    <scope>NUCLEOTIDE SEQUENCE</scope>
    <source>
        <strain evidence="8">DSM 45632</strain>
    </source>
</reference>
<feature type="domain" description="Fibronectin type-III" evidence="7">
    <location>
        <begin position="90"/>
        <end position="196"/>
    </location>
</feature>
<dbReference type="AlphaFoldDB" id="A0A931E2U1"/>
<evidence type="ECO:0000256" key="4">
    <source>
        <dbReference type="ARBA" id="ARBA00023004"/>
    </source>
</evidence>
<comment type="similarity">
    <text evidence="5">Belongs to the cyclic nucleotide phosphodiesterase class-III family.</text>
</comment>
<dbReference type="PANTHER" id="PTHR42988">
    <property type="entry name" value="PHOSPHOHYDROLASE"/>
    <property type="match status" value="1"/>
</dbReference>
<dbReference type="InterPro" id="IPR006311">
    <property type="entry name" value="TAT_signal"/>
</dbReference>
<name>A0A931E2U1_9CORY</name>
<keyword evidence="4" id="KW-0408">Iron</keyword>
<organism evidence="8 9">
    <name type="scientific">Corynebacterium aquatimens</name>
    <dbReference type="NCBI Taxonomy" id="1190508"/>
    <lineage>
        <taxon>Bacteria</taxon>
        <taxon>Bacillati</taxon>
        <taxon>Actinomycetota</taxon>
        <taxon>Actinomycetes</taxon>
        <taxon>Mycobacteriales</taxon>
        <taxon>Corynebacteriaceae</taxon>
        <taxon>Corynebacterium</taxon>
    </lineage>
</organism>
<keyword evidence="3" id="KW-0378">Hydrolase</keyword>
<dbReference type="InterPro" id="IPR029052">
    <property type="entry name" value="Metallo-depent_PP-like"/>
</dbReference>
<protein>
    <submittedName>
        <fullName evidence="8">Phosphodiesterase</fullName>
    </submittedName>
</protein>
<dbReference type="Pfam" id="PF00149">
    <property type="entry name" value="Metallophos"/>
    <property type="match status" value="1"/>
</dbReference>
<dbReference type="SUPFAM" id="SSF49363">
    <property type="entry name" value="Purple acid phosphatase, N-terminal domain"/>
    <property type="match status" value="1"/>
</dbReference>
<evidence type="ECO:0000256" key="1">
    <source>
        <dbReference type="ARBA" id="ARBA00022723"/>
    </source>
</evidence>
<dbReference type="InterPro" id="IPR008963">
    <property type="entry name" value="Purple_acid_Pase-like_N"/>
</dbReference>
<dbReference type="Proteomes" id="UP000658613">
    <property type="component" value="Unassembled WGS sequence"/>
</dbReference>
<dbReference type="InterPro" id="IPR004843">
    <property type="entry name" value="Calcineurin-like_PHP"/>
</dbReference>
<evidence type="ECO:0000313" key="9">
    <source>
        <dbReference type="Proteomes" id="UP000658613"/>
    </source>
</evidence>
<evidence type="ECO:0000256" key="3">
    <source>
        <dbReference type="ARBA" id="ARBA00022801"/>
    </source>
</evidence>
<keyword evidence="2" id="KW-0732">Signal</keyword>
<comment type="caution">
    <text evidence="8">The sequence shown here is derived from an EMBL/GenBank/DDBJ whole genome shotgun (WGS) entry which is preliminary data.</text>
</comment>
<dbReference type="GO" id="GO:0003993">
    <property type="term" value="F:acid phosphatase activity"/>
    <property type="evidence" value="ECO:0007669"/>
    <property type="project" value="InterPro"/>
</dbReference>
<keyword evidence="9" id="KW-1185">Reference proteome</keyword>
<sequence>MATPCEPTAVTRRMLDYTASRRTLIKATGVAAGTAGVGVIGASAWAQETEGVATVPEPPLLPADGTSSVGSSQAGWVFGNTGRNSHGSFIAGDLQVITTTEDSAVINWITWDARVSPDLVPQGLPTAGKLVVRAVDNPSEVHVVESPRETFFHQLTVTGLRPSTTYSFVATSHGVEAAATHNIIAESRREFTTQPKMAGPVLATIMVANDTHVGEEADGLLFANFPPPAKAKAGERPYTDITTESVIASAHAVGASHLFVNGDVTSEAKPAEVARAKQLLDGFNGTVRVTRGNHDRPHKLTDGPEYAGAPVYDAERVDPFGAVFEPRQQAWVENILGAGGAVVARVVGIDSTELDSSSGMIEDAQFVQIERIFNEDRTTPTVVMLHHPCTRAAAWSNAGGPGFVLRDKDIVRLQELIAKQTNIKLVLSGHTHRARKNAPDAAKNTVFLETPAAKNWPTGATQIRFFKDGMAITFRQNTSEEALRWAARTRWTIFGLSPSVMLGPIEARALTIFY</sequence>
<dbReference type="Gene3D" id="3.60.21.10">
    <property type="match status" value="1"/>
</dbReference>
<dbReference type="EMBL" id="JADOUE010000001">
    <property type="protein sequence ID" value="MBG6122186.1"/>
    <property type="molecule type" value="Genomic_DNA"/>
</dbReference>
<evidence type="ECO:0000256" key="5">
    <source>
        <dbReference type="ARBA" id="ARBA00025742"/>
    </source>
</evidence>
<dbReference type="GO" id="GO:0005975">
    <property type="term" value="P:carbohydrate metabolic process"/>
    <property type="evidence" value="ECO:0007669"/>
    <property type="project" value="UniProtKB-ARBA"/>
</dbReference>